<dbReference type="Pfam" id="PF03941">
    <property type="entry name" value="INCENP_ARK-bind"/>
    <property type="match status" value="1"/>
</dbReference>
<evidence type="ECO:0000256" key="7">
    <source>
        <dbReference type="SAM" id="MobiDB-lite"/>
    </source>
</evidence>
<reference evidence="9 10" key="1">
    <citation type="submission" date="2024-04" db="EMBL/GenBank/DDBJ databases">
        <title>Symmetric and asymmetric DNA N6-adenine methylation regulates different biological responses in Mucorales.</title>
        <authorList>
            <consortium name="Lawrence Berkeley National Laboratory"/>
            <person name="Lax C."/>
            <person name="Mondo S.J."/>
            <person name="Osorio-Concepcion M."/>
            <person name="Muszewska A."/>
            <person name="Corrochano-Luque M."/>
            <person name="Gutierrez G."/>
            <person name="Riley R."/>
            <person name="Lipzen A."/>
            <person name="Guo J."/>
            <person name="Hundley H."/>
            <person name="Amirebrahimi M."/>
            <person name="Ng V."/>
            <person name="Lorenzo-Gutierrez D."/>
            <person name="Binder U."/>
            <person name="Yang J."/>
            <person name="Song Y."/>
            <person name="Canovas D."/>
            <person name="Navarro E."/>
            <person name="Freitag M."/>
            <person name="Gabaldon T."/>
            <person name="Grigoriev I.V."/>
            <person name="Corrochano L.M."/>
            <person name="Nicolas F.E."/>
            <person name="Garre V."/>
        </authorList>
    </citation>
    <scope>NUCLEOTIDE SEQUENCE [LARGE SCALE GENOMIC DNA]</scope>
    <source>
        <strain evidence="9 10">L51</strain>
    </source>
</reference>
<evidence type="ECO:0000256" key="1">
    <source>
        <dbReference type="ARBA" id="ARBA00004123"/>
    </source>
</evidence>
<keyword evidence="5" id="KW-0206">Cytoskeleton</keyword>
<keyword evidence="6" id="KW-0539">Nucleus</keyword>
<evidence type="ECO:0000256" key="4">
    <source>
        <dbReference type="ARBA" id="ARBA00022490"/>
    </source>
</evidence>
<comment type="subcellular location">
    <subcellularLocation>
        <location evidence="2">Cytoplasm</location>
        <location evidence="2">Cytoskeleton</location>
        <location evidence="2">Spindle</location>
    </subcellularLocation>
    <subcellularLocation>
        <location evidence="1">Nucleus</location>
    </subcellularLocation>
</comment>
<keyword evidence="10" id="KW-1185">Reference proteome</keyword>
<dbReference type="Gene3D" id="6.10.250.2990">
    <property type="match status" value="1"/>
</dbReference>
<evidence type="ECO:0000259" key="8">
    <source>
        <dbReference type="Pfam" id="PF03941"/>
    </source>
</evidence>
<feature type="compositionally biased region" description="Polar residues" evidence="7">
    <location>
        <begin position="72"/>
        <end position="85"/>
    </location>
</feature>
<accession>A0ABR3B554</accession>
<proteinExistence type="inferred from homology"/>
<evidence type="ECO:0000256" key="5">
    <source>
        <dbReference type="ARBA" id="ARBA00023212"/>
    </source>
</evidence>
<comment type="similarity">
    <text evidence="3">Belongs to the INCENP family.</text>
</comment>
<protein>
    <recommendedName>
        <fullName evidence="8">Inner centromere protein ARK-binding domain-containing protein</fullName>
    </recommendedName>
</protein>
<dbReference type="EMBL" id="JBCLYO010000004">
    <property type="protein sequence ID" value="KAL0090088.1"/>
    <property type="molecule type" value="Genomic_DNA"/>
</dbReference>
<evidence type="ECO:0000313" key="10">
    <source>
        <dbReference type="Proteomes" id="UP001448207"/>
    </source>
</evidence>
<dbReference type="InterPro" id="IPR005635">
    <property type="entry name" value="Inner_centromere_prot_ARK-bd"/>
</dbReference>
<dbReference type="Proteomes" id="UP001448207">
    <property type="component" value="Unassembled WGS sequence"/>
</dbReference>
<evidence type="ECO:0000256" key="2">
    <source>
        <dbReference type="ARBA" id="ARBA00004186"/>
    </source>
</evidence>
<gene>
    <name evidence="9" type="ORF">J3Q64DRAFT_1831785</name>
</gene>
<evidence type="ECO:0000256" key="6">
    <source>
        <dbReference type="ARBA" id="ARBA00023242"/>
    </source>
</evidence>
<name>A0ABR3B554_PHYBL</name>
<evidence type="ECO:0000256" key="3">
    <source>
        <dbReference type="ARBA" id="ARBA00010042"/>
    </source>
</evidence>
<organism evidence="9 10">
    <name type="scientific">Phycomyces blakesleeanus</name>
    <dbReference type="NCBI Taxonomy" id="4837"/>
    <lineage>
        <taxon>Eukaryota</taxon>
        <taxon>Fungi</taxon>
        <taxon>Fungi incertae sedis</taxon>
        <taxon>Mucoromycota</taxon>
        <taxon>Mucoromycotina</taxon>
        <taxon>Mucoromycetes</taxon>
        <taxon>Mucorales</taxon>
        <taxon>Phycomycetaceae</taxon>
        <taxon>Phycomyces</taxon>
    </lineage>
</organism>
<feature type="region of interest" description="Disordered" evidence="7">
    <location>
        <begin position="72"/>
        <end position="128"/>
    </location>
</feature>
<keyword evidence="4" id="KW-0963">Cytoplasm</keyword>
<evidence type="ECO:0000313" key="9">
    <source>
        <dbReference type="EMBL" id="KAL0090088.1"/>
    </source>
</evidence>
<sequence>MNPKGERWAVDKKEHWDALANEKINLLENAFQEHINWICQYAMQKKTTESSKRRLSQNSTLEKSLAINNTSEDYVNHESSNTSPTLPLAKRQCIDLRDSNQASLKYEGSPETDPDDTEKSVSNISQDIQKDFVKNDTKNERISSKINTSDESERVLLIQKSRISTGITKLLRRNDGLDENDTVKLLVPSKSKSTPIKLEGSLQDSISMRSLSFGRGFNHARSSLTDPKSFTKTENAVQMKKPDTILPQLNTQQNHPLNPTKANIEANTSTELMPPPKSTIPLKFQFADIPSENQATLVVESIERIENKRERTTNESISTTTTQEFDDEFLDILDVTPDWVKSPMFEQLLEKQTHMDPDKIFGRIPPIDLKNIFTKPRKTKH</sequence>
<feature type="domain" description="Inner centromere protein ARK-binding" evidence="8">
    <location>
        <begin position="331"/>
        <end position="373"/>
    </location>
</feature>
<comment type="caution">
    <text evidence="9">The sequence shown here is derived from an EMBL/GenBank/DDBJ whole genome shotgun (WGS) entry which is preliminary data.</text>
</comment>